<dbReference type="PRINTS" id="PR00060">
    <property type="entry name" value="RIBOSOMALL16"/>
</dbReference>
<dbReference type="PROSITE" id="PS00586">
    <property type="entry name" value="RIBOSOMAL_L16_1"/>
    <property type="match status" value="1"/>
</dbReference>
<evidence type="ECO:0000256" key="3">
    <source>
        <dbReference type="ARBA" id="ARBA00023274"/>
    </source>
</evidence>
<geneLocation type="chloroplast" evidence="7"/>
<dbReference type="PANTHER" id="PTHR12220:SF13">
    <property type="entry name" value="LARGE RIBOSOMAL SUBUNIT PROTEIN UL16M"/>
    <property type="match status" value="1"/>
</dbReference>
<dbReference type="InterPro" id="IPR036920">
    <property type="entry name" value="Ribosomal_uL16_sf"/>
</dbReference>
<evidence type="ECO:0000313" key="7">
    <source>
        <dbReference type="EMBL" id="ASU93857.1"/>
    </source>
</evidence>
<keyword evidence="3 4" id="KW-0687">Ribonucleoprotein</keyword>
<keyword evidence="6 7" id="KW-0150">Chloroplast</keyword>
<dbReference type="GO" id="GO:0003735">
    <property type="term" value="F:structural constituent of ribosome"/>
    <property type="evidence" value="ECO:0007669"/>
    <property type="project" value="InterPro"/>
</dbReference>
<dbReference type="HAMAP" id="MF_01342">
    <property type="entry name" value="Ribosomal_uL16"/>
    <property type="match status" value="1"/>
</dbReference>
<dbReference type="SUPFAM" id="SSF54686">
    <property type="entry name" value="Ribosomal protein L16p/L10e"/>
    <property type="match status" value="1"/>
</dbReference>
<evidence type="ECO:0000256" key="4">
    <source>
        <dbReference type="HAMAP-Rule" id="MF_01342"/>
    </source>
</evidence>
<dbReference type="PANTHER" id="PTHR12220">
    <property type="entry name" value="50S/60S RIBOSOMAL PROTEIN L16"/>
    <property type="match status" value="1"/>
</dbReference>
<comment type="subcellular location">
    <subcellularLocation>
        <location evidence="4 6">Plastid</location>
        <location evidence="4 6">Chloroplast</location>
    </subcellularLocation>
</comment>
<sequence length="138" mass="15395">MLSPRRTKYRKQHRGRLRGISSRGNAISFGKFALQALEPAWITARQIEAGRRSITRCARRGGKLWIRIFPDKPITVRPAETRMGSGKGSPEYWVSAIKPGRIIYESSGVSEDVAKAAMAMAAHKMPVLTRVVTTAESW</sequence>
<dbReference type="InterPro" id="IPR000114">
    <property type="entry name" value="Ribosomal_uL16_bact-type"/>
</dbReference>
<dbReference type="Pfam" id="PF00252">
    <property type="entry name" value="Ribosomal_L16"/>
    <property type="match status" value="1"/>
</dbReference>
<dbReference type="InterPro" id="IPR016180">
    <property type="entry name" value="Ribosomal_uL16_dom"/>
</dbReference>
<dbReference type="InterPro" id="IPR020798">
    <property type="entry name" value="Ribosomal_uL16_CS"/>
</dbReference>
<dbReference type="GO" id="GO:0019843">
    <property type="term" value="F:rRNA binding"/>
    <property type="evidence" value="ECO:0007669"/>
    <property type="project" value="InterPro"/>
</dbReference>
<comment type="similarity">
    <text evidence="1 4 5">Belongs to the universal ribosomal protein uL16 family.</text>
</comment>
<dbReference type="InterPro" id="IPR047873">
    <property type="entry name" value="Ribosomal_uL16"/>
</dbReference>
<evidence type="ECO:0000256" key="2">
    <source>
        <dbReference type="ARBA" id="ARBA00022980"/>
    </source>
</evidence>
<protein>
    <recommendedName>
        <fullName evidence="4">Large ribosomal subunit protein uL16c</fullName>
    </recommendedName>
</protein>
<dbReference type="GO" id="GO:0009507">
    <property type="term" value="C:chloroplast"/>
    <property type="evidence" value="ECO:0007669"/>
    <property type="project" value="UniProtKB-SubCell"/>
</dbReference>
<dbReference type="NCBIfam" id="TIGR01164">
    <property type="entry name" value="rplP_bact"/>
    <property type="match status" value="1"/>
</dbReference>
<dbReference type="GO" id="GO:0032543">
    <property type="term" value="P:mitochondrial translation"/>
    <property type="evidence" value="ECO:0007669"/>
    <property type="project" value="TreeGrafter"/>
</dbReference>
<evidence type="ECO:0000256" key="6">
    <source>
        <dbReference type="RuleBase" id="RU004415"/>
    </source>
</evidence>
<organism evidence="7">
    <name type="scientific">Athyrium sheareri</name>
    <dbReference type="NCBI Taxonomy" id="65703"/>
    <lineage>
        <taxon>Eukaryota</taxon>
        <taxon>Viridiplantae</taxon>
        <taxon>Streptophyta</taxon>
        <taxon>Embryophyta</taxon>
        <taxon>Tracheophyta</taxon>
        <taxon>Polypodiopsida</taxon>
        <taxon>Polypodiidae</taxon>
        <taxon>Polypodiales</taxon>
        <taxon>Aspleniineae</taxon>
        <taxon>Athyriaceae</taxon>
        <taxon>Athyrium</taxon>
        <taxon>Athyrium incertae sedis</taxon>
    </lineage>
</organism>
<dbReference type="Gene3D" id="3.90.1170.10">
    <property type="entry name" value="Ribosomal protein L10e/L16"/>
    <property type="match status" value="1"/>
</dbReference>
<gene>
    <name evidence="4 7" type="primary">rpl16</name>
</gene>
<evidence type="ECO:0000256" key="1">
    <source>
        <dbReference type="ARBA" id="ARBA00008931"/>
    </source>
</evidence>
<dbReference type="GO" id="GO:0005762">
    <property type="term" value="C:mitochondrial large ribosomal subunit"/>
    <property type="evidence" value="ECO:0007669"/>
    <property type="project" value="TreeGrafter"/>
</dbReference>
<dbReference type="EMBL" id="KY427330">
    <property type="protein sequence ID" value="ASU93857.1"/>
    <property type="molecule type" value="Genomic_DNA"/>
</dbReference>
<dbReference type="CDD" id="cd01433">
    <property type="entry name" value="Ribosomal_L16_L10e"/>
    <property type="match status" value="1"/>
</dbReference>
<name>A0A248R8R7_9MONI</name>
<keyword evidence="2 4" id="KW-0689">Ribosomal protein</keyword>
<proteinExistence type="inferred from homology"/>
<dbReference type="GeneID" id="33945917"/>
<reference evidence="7" key="1">
    <citation type="journal article" date="2017" name="Genome Biol. Evol.">
        <title>Plastid Phylogenomics Resolve Deep Relationships among Eupolypod II Ferns with Rapid Radiation and Rate Heterogeneity.</title>
        <authorList>
            <person name="Wei R."/>
            <person name="Yan Y.-H."/>
            <person name="Harris A.J."/>
            <person name="Kang J.-S."/>
            <person name="Shen H."/>
            <person name="Xiang Q.-P."/>
            <person name="Zhang X.-C."/>
        </authorList>
    </citation>
    <scope>NUCLEOTIDE SEQUENCE</scope>
</reference>
<dbReference type="RefSeq" id="YP_009425146.1">
    <property type="nucleotide sequence ID" value="NC_035836.1"/>
</dbReference>
<comment type="subunit">
    <text evidence="4 6">Part of the 50S ribosomal subunit.</text>
</comment>
<dbReference type="AlphaFoldDB" id="A0A248R8R7"/>
<keyword evidence="6 7" id="KW-0934">Plastid</keyword>
<accession>A0A248R8R7</accession>
<dbReference type="FunFam" id="3.90.1170.10:FF:000001">
    <property type="entry name" value="50S ribosomal protein L16"/>
    <property type="match status" value="1"/>
</dbReference>
<dbReference type="PROSITE" id="PS00701">
    <property type="entry name" value="RIBOSOMAL_L16_2"/>
    <property type="match status" value="1"/>
</dbReference>
<evidence type="ECO:0000256" key="5">
    <source>
        <dbReference type="RuleBase" id="RU004413"/>
    </source>
</evidence>